<feature type="compositionally biased region" description="Acidic residues" evidence="6">
    <location>
        <begin position="112"/>
        <end position="138"/>
    </location>
</feature>
<dbReference type="Gene3D" id="3.40.50.10810">
    <property type="entry name" value="Tandem AAA-ATPase domain"/>
    <property type="match status" value="1"/>
</dbReference>
<dbReference type="InterPro" id="IPR049730">
    <property type="entry name" value="SNF2/RAD54-like_C"/>
</dbReference>
<organism evidence="9 10">
    <name type="scientific">Moniliophthora roreri (strain MCA 2997)</name>
    <name type="common">Cocoa frosty pod rot fungus</name>
    <name type="synonym">Crinipellis roreri</name>
    <dbReference type="NCBI Taxonomy" id="1381753"/>
    <lineage>
        <taxon>Eukaryota</taxon>
        <taxon>Fungi</taxon>
        <taxon>Dikarya</taxon>
        <taxon>Basidiomycota</taxon>
        <taxon>Agaricomycotina</taxon>
        <taxon>Agaricomycetes</taxon>
        <taxon>Agaricomycetidae</taxon>
        <taxon>Agaricales</taxon>
        <taxon>Marasmiineae</taxon>
        <taxon>Marasmiaceae</taxon>
        <taxon>Moniliophthora</taxon>
    </lineage>
</organism>
<name>V2XAS5_MONRO</name>
<dbReference type="SUPFAM" id="SSF52540">
    <property type="entry name" value="P-loop containing nucleoside triphosphate hydrolases"/>
    <property type="match status" value="2"/>
</dbReference>
<evidence type="ECO:0000313" key="10">
    <source>
        <dbReference type="Proteomes" id="UP000017559"/>
    </source>
</evidence>
<dbReference type="GO" id="GO:0005634">
    <property type="term" value="C:nucleus"/>
    <property type="evidence" value="ECO:0007669"/>
    <property type="project" value="UniProtKB-SubCell"/>
</dbReference>
<dbReference type="PROSITE" id="PS00690">
    <property type="entry name" value="DEAH_ATP_HELICASE"/>
    <property type="match status" value="1"/>
</dbReference>
<dbReference type="InterPro" id="IPR000330">
    <property type="entry name" value="SNF2_N"/>
</dbReference>
<dbReference type="SMART" id="SM00487">
    <property type="entry name" value="DEXDc"/>
    <property type="match status" value="1"/>
</dbReference>
<dbReference type="SMART" id="SM00490">
    <property type="entry name" value="HELICc"/>
    <property type="match status" value="1"/>
</dbReference>
<keyword evidence="4" id="KW-0067">ATP-binding</keyword>
<feature type="domain" description="Helicase ATP-binding" evidence="7">
    <location>
        <begin position="313"/>
        <end position="506"/>
    </location>
</feature>
<comment type="subcellular location">
    <subcellularLocation>
        <location evidence="1">Nucleus</location>
    </subcellularLocation>
</comment>
<dbReference type="KEGG" id="mrr:Moror_759"/>
<keyword evidence="5" id="KW-0539">Nucleus</keyword>
<dbReference type="PROSITE" id="PS51192">
    <property type="entry name" value="HELICASE_ATP_BIND_1"/>
    <property type="match status" value="1"/>
</dbReference>
<keyword evidence="2" id="KW-0547">Nucleotide-binding</keyword>
<dbReference type="Pfam" id="PF14773">
    <property type="entry name" value="VIGSSK"/>
    <property type="match status" value="1"/>
</dbReference>
<protein>
    <submittedName>
        <fullName evidence="9">Rad26-like snf2 family dna-dependent atpase</fullName>
    </submittedName>
</protein>
<feature type="compositionally biased region" description="Acidic residues" evidence="6">
    <location>
        <begin position="189"/>
        <end position="201"/>
    </location>
</feature>
<dbReference type="InterPro" id="IPR050496">
    <property type="entry name" value="SNF2_RAD54_helicase_repair"/>
</dbReference>
<dbReference type="PANTHER" id="PTHR45629:SF7">
    <property type="entry name" value="DNA EXCISION REPAIR PROTEIN ERCC-6-RELATED"/>
    <property type="match status" value="1"/>
</dbReference>
<feature type="region of interest" description="Disordered" evidence="6">
    <location>
        <begin position="1"/>
        <end position="278"/>
    </location>
</feature>
<dbReference type="Pfam" id="PF00176">
    <property type="entry name" value="SNF2-rel_dom"/>
    <property type="match status" value="1"/>
</dbReference>
<dbReference type="FunFam" id="3.40.50.10810:FF:000019">
    <property type="entry name" value="DNA excision repair protein ERCC-6-like 2 isoform X1"/>
    <property type="match status" value="1"/>
</dbReference>
<feature type="compositionally biased region" description="Basic and acidic residues" evidence="6">
    <location>
        <begin position="100"/>
        <end position="110"/>
    </location>
</feature>
<evidence type="ECO:0000256" key="1">
    <source>
        <dbReference type="ARBA" id="ARBA00004123"/>
    </source>
</evidence>
<dbReference type="InterPro" id="IPR001650">
    <property type="entry name" value="Helicase_C-like"/>
</dbReference>
<sequence>MAQDKSSVYDKRKATSIPAPLEPESDSDFNPGAYEYETKPKKQRELRTRKSKSTGARSSEGRKRRRKSDEPDEEVPVQKKIRRVWRKASDVGPNPLAEFFGHELDLHSASEAEAEAESDVADDEGSDAESNCDEEMEEPIVLKTMQGFIHNASRKTSPPIQMKPPENSTKKPETNSEDPSAPHSSENTAVDDSETEDEDMFCEVPETKPATSDSETDDDFDVTPSLKVVEAPRSGPASDSQSHSDSETEDEYDVVMKPPDVREDPQPRPGFPLSSSQTELGPLVLNAEQDVKVPGAINTYLREYQREGIRFFWDRFHEKRGGLLGDDMGLGKTIQVISFLSAIMSKTGTITDENRRYNHVSQLQDGESWKMHRKLPAPDATWPTCLVIAPSSVVLNWEREFQTWGYFEVGVYIGSDRKGVLKDFKLGRLDVVLTSFDIARRDIELLDDLSWSCIFIDEVHRLKNDKSKLAKAYGRFQCTQRFGLTGTAIQNSYDEFWTILDWTSPGRLGTRKEWQYYVTKPLQRGQSTSADDEERVKALEAARILKERLLPRFFLRRTKDIIKDQLPKKFDQVVFCPLAEMQTYVYKKVLACPTVQDILHNTGPCRCGEDKKYRACCFKSDLFRFLSLLIKVSNHIVLALPSDQHTQEQRDRIHEVLNEVFPEGNPLKAGEIELVPQYCGKWLALQALLKEWKKDPTNKVLIFTKSKRLLVMLGYYLKLSNYKSLSLSGDTKLQDRMPLIDQFHSDPETFIFLITTMAGGVGLNLTGANKVVIFDPNWNPAHDLQAMDRAFRFGQRRDVHVYRLLGAGALEELIYARQLYKQQQMAIGYDASIQTRYFKGVQGDKKNKGELFGVTNIFKLHEGPLATQMAIEKANVAQLDWALANMNSKTRRLSTEGRQFIEAESKFKDDEITGLGSLLFSDDLPTSTAEQHENDIENLLSSIGISYSHRNDEVLVSSRIEEERVKNMIDKVRRKKAARRSERSSSKPVKARVKTEEIPPAPQWPPIRKHHKLKPKLAPEEILCSRLDALKALDMIKSDGELPQFAERFARQTIEEQRTVLKSLDEFIRENKIERS</sequence>
<feature type="compositionally biased region" description="Basic and acidic residues" evidence="6">
    <location>
        <begin position="36"/>
        <end position="48"/>
    </location>
</feature>
<proteinExistence type="predicted"/>
<keyword evidence="3" id="KW-0378">Hydrolase</keyword>
<evidence type="ECO:0000256" key="5">
    <source>
        <dbReference type="ARBA" id="ARBA00023242"/>
    </source>
</evidence>
<accession>V2XAS5</accession>
<dbReference type="OrthoDB" id="413460at2759"/>
<dbReference type="AlphaFoldDB" id="V2XAS5"/>
<comment type="caution">
    <text evidence="9">The sequence shown here is derived from an EMBL/GenBank/DDBJ whole genome shotgun (WGS) entry which is preliminary data.</text>
</comment>
<feature type="region of interest" description="Disordered" evidence="6">
    <location>
        <begin position="975"/>
        <end position="1008"/>
    </location>
</feature>
<evidence type="ECO:0000259" key="7">
    <source>
        <dbReference type="PROSITE" id="PS51192"/>
    </source>
</evidence>
<dbReference type="InterPro" id="IPR002464">
    <property type="entry name" value="DNA/RNA_helicase_DEAH_CS"/>
</dbReference>
<dbReference type="GO" id="GO:0005524">
    <property type="term" value="F:ATP binding"/>
    <property type="evidence" value="ECO:0007669"/>
    <property type="project" value="InterPro"/>
</dbReference>
<gene>
    <name evidence="9" type="ORF">Moror_759</name>
</gene>
<evidence type="ECO:0000256" key="3">
    <source>
        <dbReference type="ARBA" id="ARBA00022801"/>
    </source>
</evidence>
<dbReference type="InterPro" id="IPR014001">
    <property type="entry name" value="Helicase_ATP-bd"/>
</dbReference>
<dbReference type="InterPro" id="IPR029256">
    <property type="entry name" value="Heliccase-ass-bd"/>
</dbReference>
<reference evidence="9 10" key="1">
    <citation type="journal article" date="2014" name="BMC Genomics">
        <title>Genome and secretome analysis of the hemibiotrophic fungal pathogen, Moniliophthora roreri, which causes frosty pod rot disease of cacao: mechanisms of the biotrophic and necrotrophic phases.</title>
        <authorList>
            <person name="Meinhardt L.W."/>
            <person name="Costa G.G.L."/>
            <person name="Thomazella D.P.T."/>
            <person name="Teixeira P.J.P.L."/>
            <person name="Carazzolle M.F."/>
            <person name="Schuster S.C."/>
            <person name="Carlson J.E."/>
            <person name="Guiltinan M.J."/>
            <person name="Mieczkowski P."/>
            <person name="Farmer A."/>
            <person name="Ramaraj T."/>
            <person name="Crozier J."/>
            <person name="Davis R.E."/>
            <person name="Shao J."/>
            <person name="Melnick R.L."/>
            <person name="Pereira G.A.G."/>
            <person name="Bailey B.A."/>
        </authorList>
    </citation>
    <scope>NUCLEOTIDE SEQUENCE [LARGE SCALE GENOMIC DNA]</scope>
    <source>
        <strain evidence="9 10">MCA 2997</strain>
    </source>
</reference>
<evidence type="ECO:0000256" key="4">
    <source>
        <dbReference type="ARBA" id="ARBA00022840"/>
    </source>
</evidence>
<dbReference type="PANTHER" id="PTHR45629">
    <property type="entry name" value="SNF2/RAD54 FAMILY MEMBER"/>
    <property type="match status" value="1"/>
</dbReference>
<dbReference type="PROSITE" id="PS51194">
    <property type="entry name" value="HELICASE_CTER"/>
    <property type="match status" value="1"/>
</dbReference>
<dbReference type="EMBL" id="AWSO01000503">
    <property type="protein sequence ID" value="ESK89911.1"/>
    <property type="molecule type" value="Genomic_DNA"/>
</dbReference>
<evidence type="ECO:0000256" key="6">
    <source>
        <dbReference type="SAM" id="MobiDB-lite"/>
    </source>
</evidence>
<dbReference type="HOGENOM" id="CLU_000315_4_3_1"/>
<evidence type="ECO:0000313" key="9">
    <source>
        <dbReference type="EMBL" id="ESK89911.1"/>
    </source>
</evidence>
<dbReference type="InterPro" id="IPR038718">
    <property type="entry name" value="SNF2-like_sf"/>
</dbReference>
<dbReference type="Gene3D" id="3.40.50.300">
    <property type="entry name" value="P-loop containing nucleotide triphosphate hydrolases"/>
    <property type="match status" value="1"/>
</dbReference>
<dbReference type="Proteomes" id="UP000017559">
    <property type="component" value="Unassembled WGS sequence"/>
</dbReference>
<keyword evidence="10" id="KW-1185">Reference proteome</keyword>
<dbReference type="STRING" id="1381753.V2XAS5"/>
<evidence type="ECO:0000259" key="8">
    <source>
        <dbReference type="PROSITE" id="PS51194"/>
    </source>
</evidence>
<dbReference type="CDD" id="cd18793">
    <property type="entry name" value="SF2_C_SNF"/>
    <property type="match status" value="1"/>
</dbReference>
<dbReference type="GO" id="GO:0016787">
    <property type="term" value="F:hydrolase activity"/>
    <property type="evidence" value="ECO:0007669"/>
    <property type="project" value="UniProtKB-KW"/>
</dbReference>
<feature type="domain" description="Helicase C-terminal" evidence="8">
    <location>
        <begin position="684"/>
        <end position="839"/>
    </location>
</feature>
<dbReference type="Pfam" id="PF00271">
    <property type="entry name" value="Helicase_C"/>
    <property type="match status" value="1"/>
</dbReference>
<dbReference type="InterPro" id="IPR027417">
    <property type="entry name" value="P-loop_NTPase"/>
</dbReference>
<evidence type="ECO:0000256" key="2">
    <source>
        <dbReference type="ARBA" id="ARBA00022741"/>
    </source>
</evidence>